<protein>
    <submittedName>
        <fullName evidence="2">Uncharacterized protein LOC113790166</fullName>
    </submittedName>
</protein>
<gene>
    <name evidence="2" type="primary">LOC113790166</name>
</gene>
<sequence>MVIYRRNHVPQFNSWENRSYKLIAQSNIISLELKRKINEEIGIKMNLIILAEPPSTRFWRIEIPRGFSEQFPLNDEITSLIVNKVQNRNRILRIRQSMIQYYTNSIRIVPGRNSWDEELIDNQPNNYGYFYQIDSNRPDINRSIRNRFLQTYQSGNEEQFVSFKLIVEYFPANLFDQM</sequence>
<dbReference type="AlphaFoldDB" id="A0A6P6XS12"/>
<evidence type="ECO:0000313" key="1">
    <source>
        <dbReference type="Proteomes" id="UP000515146"/>
    </source>
</evidence>
<accession>A0A6P6XS12</accession>
<keyword evidence="1" id="KW-1185">Reference proteome</keyword>
<dbReference type="Proteomes" id="UP000515146">
    <property type="component" value="Unplaced"/>
</dbReference>
<proteinExistence type="predicted"/>
<dbReference type="KEGG" id="dpte:113790166"/>
<organism evidence="1 2">
    <name type="scientific">Dermatophagoides pteronyssinus</name>
    <name type="common">European house dust mite</name>
    <dbReference type="NCBI Taxonomy" id="6956"/>
    <lineage>
        <taxon>Eukaryota</taxon>
        <taxon>Metazoa</taxon>
        <taxon>Ecdysozoa</taxon>
        <taxon>Arthropoda</taxon>
        <taxon>Chelicerata</taxon>
        <taxon>Arachnida</taxon>
        <taxon>Acari</taxon>
        <taxon>Acariformes</taxon>
        <taxon>Sarcoptiformes</taxon>
        <taxon>Astigmata</taxon>
        <taxon>Psoroptidia</taxon>
        <taxon>Analgoidea</taxon>
        <taxon>Pyroglyphidae</taxon>
        <taxon>Dermatophagoidinae</taxon>
        <taxon>Dermatophagoides</taxon>
    </lineage>
</organism>
<evidence type="ECO:0000313" key="2">
    <source>
        <dbReference type="RefSeq" id="XP_027195598.1"/>
    </source>
</evidence>
<dbReference type="RefSeq" id="XP_027195598.1">
    <property type="nucleotide sequence ID" value="XM_027339797.1"/>
</dbReference>
<name>A0A6P6XS12_DERPT</name>
<reference evidence="2" key="1">
    <citation type="submission" date="2025-08" db="UniProtKB">
        <authorList>
            <consortium name="RefSeq"/>
        </authorList>
    </citation>
    <scope>IDENTIFICATION</scope>
    <source>
        <strain evidence="2">Airmid</strain>
    </source>
</reference>
<dbReference type="InParanoid" id="A0A6P6XS12"/>